<evidence type="ECO:0000313" key="3">
    <source>
        <dbReference type="Proteomes" id="UP000326759"/>
    </source>
</evidence>
<dbReference type="InterPro" id="IPR040160">
    <property type="entry name" value="Mxt"/>
</dbReference>
<protein>
    <submittedName>
        <fullName evidence="2">Eukaryotic translation initiation factor 4E-binding protein Mextli</fullName>
    </submittedName>
</protein>
<dbReference type="GO" id="GO:0034518">
    <property type="term" value="C:RNA cap binding complex"/>
    <property type="evidence" value="ECO:0007669"/>
    <property type="project" value="TreeGrafter"/>
</dbReference>
<feature type="region of interest" description="Disordered" evidence="1">
    <location>
        <begin position="338"/>
        <end position="381"/>
    </location>
</feature>
<evidence type="ECO:0000313" key="2">
    <source>
        <dbReference type="EMBL" id="KAB7506243.1"/>
    </source>
</evidence>
<organism evidence="2 3">
    <name type="scientific">Armadillidium nasatum</name>
    <dbReference type="NCBI Taxonomy" id="96803"/>
    <lineage>
        <taxon>Eukaryota</taxon>
        <taxon>Metazoa</taxon>
        <taxon>Ecdysozoa</taxon>
        <taxon>Arthropoda</taxon>
        <taxon>Crustacea</taxon>
        <taxon>Multicrustacea</taxon>
        <taxon>Malacostraca</taxon>
        <taxon>Eumalacostraca</taxon>
        <taxon>Peracarida</taxon>
        <taxon>Isopoda</taxon>
        <taxon>Oniscidea</taxon>
        <taxon>Crinocheta</taxon>
        <taxon>Armadillidiidae</taxon>
        <taxon>Armadillidium</taxon>
    </lineage>
</organism>
<keyword evidence="2" id="KW-0648">Protein biosynthesis</keyword>
<dbReference type="AlphaFoldDB" id="A0A5N5TI05"/>
<dbReference type="PANTHER" id="PTHR20849">
    <property type="entry name" value="EUKARYOTIC TRANSLATION INITIATION FACTOR 4E-BINDING PROTEIN MEXTLI"/>
    <property type="match status" value="1"/>
</dbReference>
<dbReference type="GO" id="GO:1901190">
    <property type="term" value="P:regulation of formation of translation initiation ternary complex"/>
    <property type="evidence" value="ECO:0007669"/>
    <property type="project" value="TreeGrafter"/>
</dbReference>
<dbReference type="EMBL" id="SEYY01000926">
    <property type="protein sequence ID" value="KAB7506243.1"/>
    <property type="molecule type" value="Genomic_DNA"/>
</dbReference>
<feature type="compositionally biased region" description="Polar residues" evidence="1">
    <location>
        <begin position="439"/>
        <end position="449"/>
    </location>
</feature>
<comment type="caution">
    <text evidence="2">The sequence shown here is derived from an EMBL/GenBank/DDBJ whole genome shotgun (WGS) entry which is preliminary data.</text>
</comment>
<accession>A0A5N5TI05</accession>
<feature type="region of interest" description="Disordered" evidence="1">
    <location>
        <begin position="281"/>
        <end position="320"/>
    </location>
</feature>
<feature type="compositionally biased region" description="Low complexity" evidence="1">
    <location>
        <begin position="342"/>
        <end position="355"/>
    </location>
</feature>
<reference evidence="2 3" key="1">
    <citation type="journal article" date="2019" name="PLoS Biol.">
        <title>Sex chromosomes control vertical transmission of feminizing Wolbachia symbionts in an isopod.</title>
        <authorList>
            <person name="Becking T."/>
            <person name="Chebbi M.A."/>
            <person name="Giraud I."/>
            <person name="Moumen B."/>
            <person name="Laverre T."/>
            <person name="Caubet Y."/>
            <person name="Peccoud J."/>
            <person name="Gilbert C."/>
            <person name="Cordaux R."/>
        </authorList>
    </citation>
    <scope>NUCLEOTIDE SEQUENCE [LARGE SCALE GENOMIC DNA]</scope>
    <source>
        <strain evidence="2">ANa2</strain>
        <tissue evidence="2">Whole body excluding digestive tract and cuticle</tissue>
    </source>
</reference>
<evidence type="ECO:0000256" key="1">
    <source>
        <dbReference type="SAM" id="MobiDB-lite"/>
    </source>
</evidence>
<dbReference type="GO" id="GO:0003743">
    <property type="term" value="F:translation initiation factor activity"/>
    <property type="evidence" value="ECO:0007669"/>
    <property type="project" value="UniProtKB-KW"/>
</dbReference>
<dbReference type="InterPro" id="IPR008606">
    <property type="entry name" value="EIF4EBP"/>
</dbReference>
<feature type="region of interest" description="Disordered" evidence="1">
    <location>
        <begin position="439"/>
        <end position="466"/>
    </location>
</feature>
<dbReference type="PANTHER" id="PTHR20849:SF2">
    <property type="entry name" value="EUKARYOTIC TRANSLATION INITIATION FACTOR 4E-BINDING PROTEIN MEXTLI"/>
    <property type="match status" value="1"/>
</dbReference>
<dbReference type="Pfam" id="PF05456">
    <property type="entry name" value="eIF_4EBP"/>
    <property type="match status" value="1"/>
</dbReference>
<dbReference type="GO" id="GO:0005737">
    <property type="term" value="C:cytoplasm"/>
    <property type="evidence" value="ECO:0007669"/>
    <property type="project" value="TreeGrafter"/>
</dbReference>
<dbReference type="Gene3D" id="1.25.40.180">
    <property type="match status" value="1"/>
</dbReference>
<name>A0A5N5TI05_9CRUS</name>
<gene>
    <name evidence="2" type="primary">mxt</name>
    <name evidence="2" type="ORF">Anas_05409</name>
</gene>
<dbReference type="GO" id="GO:0008190">
    <property type="term" value="F:eukaryotic initiation factor 4E binding"/>
    <property type="evidence" value="ECO:0007669"/>
    <property type="project" value="InterPro"/>
</dbReference>
<dbReference type="Proteomes" id="UP000326759">
    <property type="component" value="Unassembled WGS sequence"/>
</dbReference>
<keyword evidence="3" id="KW-1185">Reference proteome</keyword>
<keyword evidence="2" id="KW-0396">Initiation factor</keyword>
<dbReference type="GO" id="GO:0045947">
    <property type="term" value="P:negative regulation of translational initiation"/>
    <property type="evidence" value="ECO:0007669"/>
    <property type="project" value="InterPro"/>
</dbReference>
<sequence length="538" mass="59602">MNENIGVQGRTNTRRIMKLEKPRPLKMSSSIGDQSIEAVLSEMDLVTQKLNSNIFDQSIFVQITSLCENLKIFGSQLESVYKDQLDRCYVALRNGCRDDNLPLMSRYRLLEVIELRAMNWQPNENHINYYQQKLAQIEAEEMCYEDPNENEITNCANPIGIMTPTTPNSTHIFPGQYPPPTFPTQQVPPLRLAAPQPQQTQPHVVPAAVPILNPGELLKSSGKFSSPVRVPGKNHFKDEIVIRNADSGKVAPGARERLVQITGGSEDNINQAKHLIEETIRRNASPIRSDDASNRPFIASSCSPVSSRASDEMHQECELEDSPTAKLILDEYFGEEKAPQVTSTTSNYNSKTSTNAPSLGGSKSLSIETKGENLSEKNSSLSREDVLEINKNGIVTVLRQPLIPSSSKDVIESVEIGNSVDSNENVKNRRMLFARTNEGRSNVQQSTFSTEDHGVPASNSMSSTSSLSTNRIAYSREFLLSCASSPICRTPPENWQKLPTEVKYVDPSNYLSAELLWSGIRALSLVEEEEGANNANDA</sequence>
<dbReference type="GO" id="GO:0045727">
    <property type="term" value="P:positive regulation of translation"/>
    <property type="evidence" value="ECO:0007669"/>
    <property type="project" value="InterPro"/>
</dbReference>
<proteinExistence type="predicted"/>
<dbReference type="OrthoDB" id="6357832at2759"/>